<gene>
    <name evidence="2" type="ORF">ML462_12025</name>
</gene>
<feature type="chain" id="PRO_5040794604" evidence="1">
    <location>
        <begin position="19"/>
        <end position="238"/>
    </location>
</feature>
<reference evidence="2" key="1">
    <citation type="submission" date="2022-03" db="EMBL/GenBank/DDBJ databases">
        <title>Gramella crocea sp. nov., isolated from activated sludge of a seafood processing plant.</title>
        <authorList>
            <person name="Zhang X."/>
        </authorList>
    </citation>
    <scope>NUCLEOTIDE SEQUENCE</scope>
    <source>
        <strain evidence="2">YJ019</strain>
    </source>
</reference>
<evidence type="ECO:0000313" key="3">
    <source>
        <dbReference type="Proteomes" id="UP001139226"/>
    </source>
</evidence>
<keyword evidence="3" id="KW-1185">Reference proteome</keyword>
<protein>
    <submittedName>
        <fullName evidence="2">Uncharacterized protein</fullName>
    </submittedName>
</protein>
<dbReference type="EMBL" id="JAKVTV010000003">
    <property type="protein sequence ID" value="MCH4823900.1"/>
    <property type="molecule type" value="Genomic_DNA"/>
</dbReference>
<evidence type="ECO:0000313" key="2">
    <source>
        <dbReference type="EMBL" id="MCH4823900.1"/>
    </source>
</evidence>
<sequence length="238" mass="27594">MKNFTLPAILLFSGFLNAQSGTNGAPPPPPTNNPSEITQVTLDFLNEMDNLSRHPNMSKEKFSGSPFLDDEFRMGKILSRGKEMPVLLRYNVLSNQIEIKVDENDEVITLPRDQSTRYMLEGYEYVWMNLLTEEGWKKGYYVKYFEGDKVKFMGLPSISVRKAEKQSSGYSKAKTAHYKVDMNYYLAKGDSRLESVKIKNRDFEKYLNLDDRGEDFLDENKIKEVADAIDFLEYYETY</sequence>
<feature type="signal peptide" evidence="1">
    <location>
        <begin position="1"/>
        <end position="18"/>
    </location>
</feature>
<comment type="caution">
    <text evidence="2">The sequence shown here is derived from an EMBL/GenBank/DDBJ whole genome shotgun (WGS) entry which is preliminary data.</text>
</comment>
<name>A0A9X2AA08_9FLAO</name>
<organism evidence="2 3">
    <name type="scientific">Christiangramia lutea</name>
    <dbReference type="NCBI Taxonomy" id="1607951"/>
    <lineage>
        <taxon>Bacteria</taxon>
        <taxon>Pseudomonadati</taxon>
        <taxon>Bacteroidota</taxon>
        <taxon>Flavobacteriia</taxon>
        <taxon>Flavobacteriales</taxon>
        <taxon>Flavobacteriaceae</taxon>
        <taxon>Christiangramia</taxon>
    </lineage>
</organism>
<dbReference type="AlphaFoldDB" id="A0A9X2AA08"/>
<dbReference type="RefSeq" id="WP_240714066.1">
    <property type="nucleotide sequence ID" value="NZ_JAKVTV010000003.1"/>
</dbReference>
<proteinExistence type="predicted"/>
<keyword evidence="1" id="KW-0732">Signal</keyword>
<accession>A0A9X2AA08</accession>
<dbReference type="Proteomes" id="UP001139226">
    <property type="component" value="Unassembled WGS sequence"/>
</dbReference>
<evidence type="ECO:0000256" key="1">
    <source>
        <dbReference type="SAM" id="SignalP"/>
    </source>
</evidence>